<evidence type="ECO:0000313" key="5">
    <source>
        <dbReference type="EMBL" id="COV05827.1"/>
    </source>
</evidence>
<dbReference type="STRING" id="115862.BBG46_05390"/>
<evidence type="ECO:0000256" key="1">
    <source>
        <dbReference type="ARBA" id="ARBA00022603"/>
    </source>
</evidence>
<gene>
    <name evidence="5" type="ORF">ERS007703_00406</name>
</gene>
<name>A0A0U0QKS2_MYCTX</name>
<dbReference type="AlphaFoldDB" id="A0A0U0QKS2"/>
<accession>A0A0U0QKS2</accession>
<keyword evidence="2 5" id="KW-0808">Transferase</keyword>
<dbReference type="Gene3D" id="3.40.50.150">
    <property type="entry name" value="Vaccinia Virus protein VP39"/>
    <property type="match status" value="1"/>
</dbReference>
<keyword evidence="1 5" id="KW-0489">Methyltransferase</keyword>
<organism evidence="5 6">
    <name type="scientific">Mycobacterium tuberculosis</name>
    <dbReference type="NCBI Taxonomy" id="1773"/>
    <lineage>
        <taxon>Bacteria</taxon>
        <taxon>Bacillati</taxon>
        <taxon>Actinomycetota</taxon>
        <taxon>Actinomycetes</taxon>
        <taxon>Mycobacteriales</taxon>
        <taxon>Mycobacteriaceae</taxon>
        <taxon>Mycobacterium</taxon>
        <taxon>Mycobacterium tuberculosis complex</taxon>
    </lineage>
</organism>
<reference evidence="6" key="1">
    <citation type="submission" date="2015-03" db="EMBL/GenBank/DDBJ databases">
        <authorList>
            <consortium name="Pathogen Informatics"/>
        </authorList>
    </citation>
    <scope>NUCLEOTIDE SEQUENCE [LARGE SCALE GENOMIC DNA]</scope>
    <source>
        <strain evidence="6">K00500041</strain>
    </source>
</reference>
<dbReference type="SUPFAM" id="SSF53335">
    <property type="entry name" value="S-adenosyl-L-methionine-dependent methyltransferases"/>
    <property type="match status" value="1"/>
</dbReference>
<dbReference type="PANTHER" id="PTHR43464">
    <property type="entry name" value="METHYLTRANSFERASE"/>
    <property type="match status" value="1"/>
</dbReference>
<dbReference type="GO" id="GO:0008168">
    <property type="term" value="F:methyltransferase activity"/>
    <property type="evidence" value="ECO:0007669"/>
    <property type="project" value="UniProtKB-KW"/>
</dbReference>
<dbReference type="GO" id="GO:0032259">
    <property type="term" value="P:methylation"/>
    <property type="evidence" value="ECO:0007669"/>
    <property type="project" value="UniProtKB-KW"/>
</dbReference>
<proteinExistence type="predicted"/>
<evidence type="ECO:0000256" key="3">
    <source>
        <dbReference type="ARBA" id="ARBA00022691"/>
    </source>
</evidence>
<evidence type="ECO:0000259" key="4">
    <source>
        <dbReference type="Pfam" id="PF13649"/>
    </source>
</evidence>
<evidence type="ECO:0000256" key="2">
    <source>
        <dbReference type="ARBA" id="ARBA00022679"/>
    </source>
</evidence>
<dbReference type="InterPro" id="IPR029063">
    <property type="entry name" value="SAM-dependent_MTases_sf"/>
</dbReference>
<protein>
    <submittedName>
        <fullName evidence="5">Methyltransferase</fullName>
    </submittedName>
</protein>
<keyword evidence="3" id="KW-0949">S-adenosyl-L-methionine</keyword>
<feature type="domain" description="Methyltransferase" evidence="4">
    <location>
        <begin position="79"/>
        <end position="150"/>
    </location>
</feature>
<dbReference type="EMBL" id="CSAE01000024">
    <property type="protein sequence ID" value="COV05827.1"/>
    <property type="molecule type" value="Genomic_DNA"/>
</dbReference>
<evidence type="ECO:0000313" key="6">
    <source>
        <dbReference type="Proteomes" id="UP000038802"/>
    </source>
</evidence>
<dbReference type="CDD" id="cd02440">
    <property type="entry name" value="AdoMet_MTases"/>
    <property type="match status" value="1"/>
</dbReference>
<dbReference type="PANTHER" id="PTHR43464:SF19">
    <property type="entry name" value="UBIQUINONE BIOSYNTHESIS O-METHYLTRANSFERASE, MITOCHONDRIAL"/>
    <property type="match status" value="1"/>
</dbReference>
<dbReference type="Proteomes" id="UP000038802">
    <property type="component" value="Unassembled WGS sequence"/>
</dbReference>
<dbReference type="Pfam" id="PF13649">
    <property type="entry name" value="Methyltransf_25"/>
    <property type="match status" value="1"/>
</dbReference>
<sequence>MTPDPRPDIPARRPSPQDLRLVRRSIRLSRPIRPGAKPSLRLYERLWRPASFHLASRITTRTERHRAAVSLHLGRAHRVLDIGCGPGNFTEPLSGHPPDGGLAVGFDISAPTLTSTALDNRGPRTCHIRGHARMVPFGDETFDAVCCFGAL</sequence>
<dbReference type="InterPro" id="IPR041698">
    <property type="entry name" value="Methyltransf_25"/>
</dbReference>